<proteinExistence type="predicted"/>
<dbReference type="AlphaFoldDB" id="A0A1D8PAW5"/>
<dbReference type="EMBL" id="CP017478">
    <property type="protein sequence ID" value="AOW21695.1"/>
    <property type="molecule type" value="Genomic_DNA"/>
</dbReference>
<reference evidence="1 2" key="1">
    <citation type="submission" date="2016-10" db="EMBL/GenBank/DDBJ databases">
        <title>Lutibacter sp. LPB0138, isolated from marine gastropod.</title>
        <authorList>
            <person name="Kim E."/>
            <person name="Yi H."/>
        </authorList>
    </citation>
    <scope>NUCLEOTIDE SEQUENCE [LARGE SCALE GENOMIC DNA]</scope>
    <source>
        <strain evidence="1 2">LPB0138</strain>
    </source>
</reference>
<dbReference type="RefSeq" id="WP_070237855.1">
    <property type="nucleotide sequence ID" value="NZ_CP017478.1"/>
</dbReference>
<evidence type="ECO:0008006" key="3">
    <source>
        <dbReference type="Google" id="ProtNLM"/>
    </source>
</evidence>
<name>A0A1D8PAW5_9FLAO</name>
<gene>
    <name evidence="1" type="ORF">LPB138_13835</name>
</gene>
<sequence length="151" mass="17131">MNERGSLELGKTIDDFIEELNEKKGINNDSLSDAKELATLTKSPVYFGCNENQSEEKIRSCLNDSFKKHVAQKMDIETYAEVLPTGLHKTYCFFKISIKGKVTDIKAYGHYKRVEEEVVRIINLVPQLKPGEVDGKKVNVTYALPILFSIE</sequence>
<accession>A0A1D8PAW5</accession>
<dbReference type="STRING" id="1850246.LPB138_13835"/>
<dbReference type="Gene3D" id="3.30.1150.10">
    <property type="match status" value="1"/>
</dbReference>
<evidence type="ECO:0000313" key="2">
    <source>
        <dbReference type="Proteomes" id="UP000176050"/>
    </source>
</evidence>
<dbReference type="Proteomes" id="UP000176050">
    <property type="component" value="Chromosome"/>
</dbReference>
<organism evidence="1 2">
    <name type="scientific">Urechidicola croceus</name>
    <dbReference type="NCBI Taxonomy" id="1850246"/>
    <lineage>
        <taxon>Bacteria</taxon>
        <taxon>Pseudomonadati</taxon>
        <taxon>Bacteroidota</taxon>
        <taxon>Flavobacteriia</taxon>
        <taxon>Flavobacteriales</taxon>
        <taxon>Flavobacteriaceae</taxon>
        <taxon>Urechidicola</taxon>
    </lineage>
</organism>
<dbReference type="OrthoDB" id="1522859at2"/>
<dbReference type="KEGG" id="lul:LPB138_13835"/>
<protein>
    <recommendedName>
        <fullName evidence="3">TonB C-terminal domain-containing protein</fullName>
    </recommendedName>
</protein>
<evidence type="ECO:0000313" key="1">
    <source>
        <dbReference type="EMBL" id="AOW21695.1"/>
    </source>
</evidence>
<keyword evidence="2" id="KW-1185">Reference proteome</keyword>
<dbReference type="SUPFAM" id="SSF74653">
    <property type="entry name" value="TolA/TonB C-terminal domain"/>
    <property type="match status" value="1"/>
</dbReference>